<evidence type="ECO:0000313" key="11">
    <source>
        <dbReference type="EMBL" id="RJO60835.1"/>
    </source>
</evidence>
<dbReference type="SUPFAM" id="SSF50486">
    <property type="entry name" value="FMT C-terminal domain-like"/>
    <property type="match status" value="1"/>
</dbReference>
<protein>
    <recommendedName>
        <fullName evidence="4 8">Methionyl-tRNA formyltransferase</fullName>
        <ecNumber evidence="3 8">2.1.2.9</ecNumber>
    </recommendedName>
</protein>
<feature type="domain" description="Formyl transferase C-terminal" evidence="10">
    <location>
        <begin position="200"/>
        <end position="303"/>
    </location>
</feature>
<dbReference type="InterPro" id="IPR036477">
    <property type="entry name" value="Formyl_transf_N_sf"/>
</dbReference>
<dbReference type="InterPro" id="IPR005794">
    <property type="entry name" value="Fmt"/>
</dbReference>
<dbReference type="Gene3D" id="3.10.25.10">
    <property type="entry name" value="Formyl transferase, C-terminal domain"/>
    <property type="match status" value="1"/>
</dbReference>
<evidence type="ECO:0000256" key="6">
    <source>
        <dbReference type="ARBA" id="ARBA00022917"/>
    </source>
</evidence>
<proteinExistence type="inferred from homology"/>
<evidence type="ECO:0000256" key="3">
    <source>
        <dbReference type="ARBA" id="ARBA00012261"/>
    </source>
</evidence>
<dbReference type="EC" id="2.1.2.9" evidence="3 8"/>
<dbReference type="PANTHER" id="PTHR11138:SF5">
    <property type="entry name" value="METHIONYL-TRNA FORMYLTRANSFERASE, MITOCHONDRIAL"/>
    <property type="match status" value="1"/>
</dbReference>
<dbReference type="GO" id="GO:0004479">
    <property type="term" value="F:methionyl-tRNA formyltransferase activity"/>
    <property type="evidence" value="ECO:0007669"/>
    <property type="project" value="UniProtKB-UniRule"/>
</dbReference>
<dbReference type="InterPro" id="IPR011034">
    <property type="entry name" value="Formyl_transferase-like_C_sf"/>
</dbReference>
<feature type="binding site" evidence="8">
    <location>
        <begin position="106"/>
        <end position="109"/>
    </location>
    <ligand>
        <name>(6S)-5,6,7,8-tetrahydrofolate</name>
        <dbReference type="ChEBI" id="CHEBI:57453"/>
    </ligand>
</feature>
<keyword evidence="5 8" id="KW-0808">Transferase</keyword>
<dbReference type="InterPro" id="IPR044135">
    <property type="entry name" value="Met-tRNA-FMT_C"/>
</dbReference>
<accession>A0A419DCL7</accession>
<dbReference type="Proteomes" id="UP000285655">
    <property type="component" value="Unassembled WGS sequence"/>
</dbReference>
<comment type="caution">
    <text evidence="11">The sequence shown here is derived from an EMBL/GenBank/DDBJ whole genome shotgun (WGS) entry which is preliminary data.</text>
</comment>
<keyword evidence="6 8" id="KW-0648">Protein biosynthesis</keyword>
<dbReference type="AlphaFoldDB" id="A0A419DCL7"/>
<organism evidence="11 12">
    <name type="scientific">candidate division WS5 bacterium</name>
    <dbReference type="NCBI Taxonomy" id="2093353"/>
    <lineage>
        <taxon>Bacteria</taxon>
        <taxon>candidate division WS5</taxon>
    </lineage>
</organism>
<feature type="domain" description="Formyl transferase N-terminal" evidence="9">
    <location>
        <begin position="49"/>
        <end position="177"/>
    </location>
</feature>
<evidence type="ECO:0000256" key="1">
    <source>
        <dbReference type="ARBA" id="ARBA00002606"/>
    </source>
</evidence>
<dbReference type="Pfam" id="PF02911">
    <property type="entry name" value="Formyl_trans_C"/>
    <property type="match status" value="1"/>
</dbReference>
<evidence type="ECO:0000259" key="9">
    <source>
        <dbReference type="Pfam" id="PF00551"/>
    </source>
</evidence>
<evidence type="ECO:0000313" key="12">
    <source>
        <dbReference type="Proteomes" id="UP000285655"/>
    </source>
</evidence>
<reference evidence="11 12" key="1">
    <citation type="journal article" date="2017" name="ISME J.">
        <title>Energy and carbon metabolisms in a deep terrestrial subsurface fluid microbial community.</title>
        <authorList>
            <person name="Momper L."/>
            <person name="Jungbluth S.P."/>
            <person name="Lee M.D."/>
            <person name="Amend J.P."/>
        </authorList>
    </citation>
    <scope>NUCLEOTIDE SEQUENCE [LARGE SCALE GENOMIC DNA]</scope>
    <source>
        <strain evidence="11">SURF_29</strain>
    </source>
</reference>
<evidence type="ECO:0000256" key="2">
    <source>
        <dbReference type="ARBA" id="ARBA00010699"/>
    </source>
</evidence>
<sequence>MKNQKNSLKVAFAGSGPYAEPIFESLIKNFKDITLIVKSGTPKDSKIIQVAEKHKIGIIQASNKDDFHASIQGFHPDTAVIVSFGIIIGGNTLDIPKHGFINVHYSLLPKYRGPSPVQSAILNGDKLTGITFQIMHEKIDEGDVLYQEEVPVEPNDTTITLAERMAKLSAEKLPKVIKNYVSGSVTPQKQTGEPTYSRIIKKEDGHIDWKQPAENIERMMRAYIPWPSAYTFWDGKMLKIHEAKVLDQSSGKKPGTFLEVSDSGLDQNDKQFGIQTGQGILIIKKIQLEGKKPMTTADFVRGSRNIIGGVLE</sequence>
<evidence type="ECO:0000256" key="8">
    <source>
        <dbReference type="HAMAP-Rule" id="MF_00182"/>
    </source>
</evidence>
<dbReference type="NCBIfam" id="TIGR00460">
    <property type="entry name" value="fmt"/>
    <property type="match status" value="1"/>
</dbReference>
<gene>
    <name evidence="8 11" type="primary">fmt</name>
    <name evidence="11" type="ORF">C4544_04325</name>
</gene>
<dbReference type="Pfam" id="PF00551">
    <property type="entry name" value="Formyl_trans_N"/>
    <property type="match status" value="1"/>
</dbReference>
<comment type="similarity">
    <text evidence="2 8">Belongs to the Fmt family.</text>
</comment>
<dbReference type="CDD" id="cd08646">
    <property type="entry name" value="FMT_core_Met-tRNA-FMT_N"/>
    <property type="match status" value="1"/>
</dbReference>
<comment type="catalytic activity">
    <reaction evidence="7 8">
        <text>L-methionyl-tRNA(fMet) + (6R)-10-formyltetrahydrofolate = N-formyl-L-methionyl-tRNA(fMet) + (6S)-5,6,7,8-tetrahydrofolate + H(+)</text>
        <dbReference type="Rhea" id="RHEA:24380"/>
        <dbReference type="Rhea" id="RHEA-COMP:9952"/>
        <dbReference type="Rhea" id="RHEA-COMP:9953"/>
        <dbReference type="ChEBI" id="CHEBI:15378"/>
        <dbReference type="ChEBI" id="CHEBI:57453"/>
        <dbReference type="ChEBI" id="CHEBI:78530"/>
        <dbReference type="ChEBI" id="CHEBI:78844"/>
        <dbReference type="ChEBI" id="CHEBI:195366"/>
        <dbReference type="EC" id="2.1.2.9"/>
    </reaction>
</comment>
<name>A0A419DCL7_9BACT</name>
<evidence type="ECO:0000259" key="10">
    <source>
        <dbReference type="Pfam" id="PF02911"/>
    </source>
</evidence>
<dbReference type="InterPro" id="IPR005793">
    <property type="entry name" value="Formyl_trans_C"/>
</dbReference>
<dbReference type="EMBL" id="QZJW01000038">
    <property type="protein sequence ID" value="RJO60835.1"/>
    <property type="molecule type" value="Genomic_DNA"/>
</dbReference>
<evidence type="ECO:0000256" key="4">
    <source>
        <dbReference type="ARBA" id="ARBA00016014"/>
    </source>
</evidence>
<dbReference type="CDD" id="cd08704">
    <property type="entry name" value="Met_tRNA_FMT_C"/>
    <property type="match status" value="1"/>
</dbReference>
<dbReference type="GO" id="GO:0005829">
    <property type="term" value="C:cytosol"/>
    <property type="evidence" value="ECO:0007669"/>
    <property type="project" value="TreeGrafter"/>
</dbReference>
<evidence type="ECO:0000256" key="5">
    <source>
        <dbReference type="ARBA" id="ARBA00022679"/>
    </source>
</evidence>
<dbReference type="InterPro" id="IPR041711">
    <property type="entry name" value="Met-tRNA-FMT_N"/>
</dbReference>
<dbReference type="PANTHER" id="PTHR11138">
    <property type="entry name" value="METHIONYL-TRNA FORMYLTRANSFERASE"/>
    <property type="match status" value="1"/>
</dbReference>
<comment type="function">
    <text evidence="1 8">Attaches a formyl group to the free amino group of methionyl-tRNA(fMet). The formyl group appears to play a dual role in the initiator identity of N-formylmethionyl-tRNA by promoting its recognition by IF2 and preventing the misappropriation of this tRNA by the elongation apparatus.</text>
</comment>
<dbReference type="HAMAP" id="MF_00182">
    <property type="entry name" value="Formyl_trans"/>
    <property type="match status" value="1"/>
</dbReference>
<evidence type="ECO:0000256" key="7">
    <source>
        <dbReference type="ARBA" id="ARBA00048558"/>
    </source>
</evidence>
<dbReference type="Gene3D" id="3.40.50.170">
    <property type="entry name" value="Formyl transferase, N-terminal domain"/>
    <property type="match status" value="1"/>
</dbReference>
<dbReference type="InterPro" id="IPR037022">
    <property type="entry name" value="Formyl_trans_C_sf"/>
</dbReference>
<dbReference type="SUPFAM" id="SSF53328">
    <property type="entry name" value="Formyltransferase"/>
    <property type="match status" value="1"/>
</dbReference>
<dbReference type="InterPro" id="IPR002376">
    <property type="entry name" value="Formyl_transf_N"/>
</dbReference>